<evidence type="ECO:0000313" key="2">
    <source>
        <dbReference type="EMBL" id="KAF6041093.1"/>
    </source>
</evidence>
<sequence>MKSHAPLLADISRLSNIQQCNSIHRYPTDYNDFEENEKLRKRQKEVDEDIAKVFEGDEPDHNADKKSAASSAADEDSDVDLDQEFSQSRETSPNVNVAADVHSTTPLPEPRAENKLKHWAMRR</sequence>
<protein>
    <submittedName>
        <fullName evidence="2">Uncharacterized protein</fullName>
    </submittedName>
</protein>
<name>A0A7J7KSL3_BUGNE</name>
<reference evidence="2" key="1">
    <citation type="submission" date="2020-06" db="EMBL/GenBank/DDBJ databases">
        <title>Draft genome of Bugula neritina, a colonial animal packing powerful symbionts and potential medicines.</title>
        <authorList>
            <person name="Rayko M."/>
        </authorList>
    </citation>
    <scope>NUCLEOTIDE SEQUENCE [LARGE SCALE GENOMIC DNA]</scope>
    <source>
        <strain evidence="2">Kwan_BN1</strain>
    </source>
</reference>
<accession>A0A7J7KSL3</accession>
<dbReference type="EMBL" id="VXIV02000081">
    <property type="protein sequence ID" value="KAF6041093.1"/>
    <property type="molecule type" value="Genomic_DNA"/>
</dbReference>
<comment type="caution">
    <text evidence="2">The sequence shown here is derived from an EMBL/GenBank/DDBJ whole genome shotgun (WGS) entry which is preliminary data.</text>
</comment>
<organism evidence="2 3">
    <name type="scientific">Bugula neritina</name>
    <name type="common">Brown bryozoan</name>
    <name type="synonym">Sertularia neritina</name>
    <dbReference type="NCBI Taxonomy" id="10212"/>
    <lineage>
        <taxon>Eukaryota</taxon>
        <taxon>Metazoa</taxon>
        <taxon>Spiralia</taxon>
        <taxon>Lophotrochozoa</taxon>
        <taxon>Bryozoa</taxon>
        <taxon>Gymnolaemata</taxon>
        <taxon>Cheilostomatida</taxon>
        <taxon>Flustrina</taxon>
        <taxon>Buguloidea</taxon>
        <taxon>Bugulidae</taxon>
        <taxon>Bugula</taxon>
    </lineage>
</organism>
<feature type="compositionally biased region" description="Acidic residues" evidence="1">
    <location>
        <begin position="73"/>
        <end position="83"/>
    </location>
</feature>
<proteinExistence type="predicted"/>
<feature type="compositionally biased region" description="Basic and acidic residues" evidence="1">
    <location>
        <begin position="53"/>
        <end position="67"/>
    </location>
</feature>
<evidence type="ECO:0000256" key="1">
    <source>
        <dbReference type="SAM" id="MobiDB-lite"/>
    </source>
</evidence>
<gene>
    <name evidence="2" type="ORF">EB796_000603</name>
</gene>
<keyword evidence="3" id="KW-1185">Reference proteome</keyword>
<evidence type="ECO:0000313" key="3">
    <source>
        <dbReference type="Proteomes" id="UP000593567"/>
    </source>
</evidence>
<feature type="region of interest" description="Disordered" evidence="1">
    <location>
        <begin position="53"/>
        <end position="123"/>
    </location>
</feature>
<feature type="compositionally biased region" description="Polar residues" evidence="1">
    <location>
        <begin position="84"/>
        <end position="95"/>
    </location>
</feature>
<dbReference type="AlphaFoldDB" id="A0A7J7KSL3"/>
<dbReference type="Proteomes" id="UP000593567">
    <property type="component" value="Unassembled WGS sequence"/>
</dbReference>